<dbReference type="STRING" id="86630.A0A367K8E2"/>
<feature type="compositionally biased region" description="Polar residues" evidence="3">
    <location>
        <begin position="552"/>
        <end position="561"/>
    </location>
</feature>
<evidence type="ECO:0000313" key="6">
    <source>
        <dbReference type="Proteomes" id="UP000252139"/>
    </source>
</evidence>
<name>A0A367K8E2_RHIAZ</name>
<dbReference type="Gene3D" id="1.10.840.10">
    <property type="entry name" value="Ras guanine-nucleotide exchange factors catalytic domain"/>
    <property type="match status" value="1"/>
</dbReference>
<dbReference type="PANTHER" id="PTHR23113:SF99">
    <property type="entry name" value="RASGEF DOMAIN-CONTAINING PROTEIN"/>
    <property type="match status" value="1"/>
</dbReference>
<feature type="compositionally biased region" description="Polar residues" evidence="3">
    <location>
        <begin position="429"/>
        <end position="438"/>
    </location>
</feature>
<protein>
    <recommendedName>
        <fullName evidence="4">Ras-GEF domain-containing protein</fullName>
    </recommendedName>
</protein>
<dbReference type="SUPFAM" id="SSF48366">
    <property type="entry name" value="Ras GEF"/>
    <property type="match status" value="1"/>
</dbReference>
<feature type="compositionally biased region" description="Basic and acidic residues" evidence="3">
    <location>
        <begin position="498"/>
        <end position="510"/>
    </location>
</feature>
<dbReference type="InterPro" id="IPR008937">
    <property type="entry name" value="Ras-like_GEF"/>
</dbReference>
<feature type="compositionally biased region" description="Basic and acidic residues" evidence="3">
    <location>
        <begin position="456"/>
        <end position="465"/>
    </location>
</feature>
<gene>
    <name evidence="5" type="ORF">CU097_008026</name>
</gene>
<sequence>MSTTLSRLPLIPLSPLVQTSIDSAKYLAAITQNLSEHPDDTRLQKHLSSTREKLDQITKHTQTIQVSFLTQFSTQEIAQEIAYINSQLFRLVVLDSTWIANYDKRVNVIPMLDFHRYLSHAFAHEVICSSSRSDVNIVAHLIQIATTLLFVYRDFSGCTAILKCLQMPEIQRIENVWSQCPPKMIKMFKELLPLISPDNQYEVYRQALWSLTHTFLDIPPMRSRMVAIPFMHAHFQVIQTIPSTVQIMKFCQQLTKIDPSLLGPTTSSVKFTQDLKRPSMDLEKLHTNPAVYHWLVSRAYLTYAQLRCESLHVIPLTAGERLPEIEEEHDMYWKFFRLEEEEESDEALKDVETKLIKTQKDIPDQVQVPSSGGSNNKVDDSHSHAAAAAVADDDDDDDAIEIMDTESLVIESNKLESTNEIDKVDESNVRTQQDNQIVVTKEMAIPDSASQNNTEEVEKTSDKAQQESLPIKENTITKEEEEEIVSKDDTSSISSNKKPGDREDAYHSEESINNTSKLSSEEFECIDQSASSTNGISTESDIVVSDKDDTNDQNLAASHTTPDLALTTTTTTTTTGISPEEDENDEEWTGYPYDDSAKEQDDEDEEWTGYPVSTPDEEEDEEEIWKGYPAPEQHIIEECNPSFVPWDKRGQLQAIGKAAARRMQHSLSSTAMTETARKRLPSSFGQSSAST</sequence>
<dbReference type="OrthoDB" id="10254377at2759"/>
<feature type="region of interest" description="Disordered" evidence="3">
    <location>
        <begin position="360"/>
        <end position="397"/>
    </location>
</feature>
<dbReference type="GO" id="GO:0005085">
    <property type="term" value="F:guanyl-nucleotide exchange factor activity"/>
    <property type="evidence" value="ECO:0007669"/>
    <property type="project" value="UniProtKB-KW"/>
</dbReference>
<accession>A0A367K8E2</accession>
<dbReference type="AlphaFoldDB" id="A0A367K8E2"/>
<proteinExistence type="predicted"/>
<evidence type="ECO:0000256" key="1">
    <source>
        <dbReference type="ARBA" id="ARBA00022658"/>
    </source>
</evidence>
<feature type="region of interest" description="Disordered" evidence="3">
    <location>
        <begin position="663"/>
        <end position="691"/>
    </location>
</feature>
<dbReference type="SMART" id="SM00147">
    <property type="entry name" value="RasGEF"/>
    <property type="match status" value="1"/>
</dbReference>
<evidence type="ECO:0000256" key="3">
    <source>
        <dbReference type="SAM" id="MobiDB-lite"/>
    </source>
</evidence>
<dbReference type="PROSITE" id="PS50009">
    <property type="entry name" value="RASGEF_CAT"/>
    <property type="match status" value="1"/>
</dbReference>
<comment type="caution">
    <text evidence="5">The sequence shown here is derived from an EMBL/GenBank/DDBJ whole genome shotgun (WGS) entry which is preliminary data.</text>
</comment>
<dbReference type="EMBL" id="PJQL01000192">
    <property type="protein sequence ID" value="RCH98502.1"/>
    <property type="molecule type" value="Genomic_DNA"/>
</dbReference>
<feature type="compositionally biased region" description="Polar residues" evidence="3">
    <location>
        <begin position="528"/>
        <end position="540"/>
    </location>
</feature>
<feature type="compositionally biased region" description="Polar residues" evidence="3">
    <location>
        <begin position="367"/>
        <end position="376"/>
    </location>
</feature>
<evidence type="ECO:0000259" key="4">
    <source>
        <dbReference type="PROSITE" id="PS50009"/>
    </source>
</evidence>
<keyword evidence="1 2" id="KW-0344">Guanine-nucleotide releasing factor</keyword>
<dbReference type="Pfam" id="PF00617">
    <property type="entry name" value="RasGEF"/>
    <property type="match status" value="1"/>
</dbReference>
<reference evidence="5 6" key="1">
    <citation type="journal article" date="2018" name="G3 (Bethesda)">
        <title>Phylogenetic and Phylogenomic Definition of Rhizopus Species.</title>
        <authorList>
            <person name="Gryganskyi A.P."/>
            <person name="Golan J."/>
            <person name="Dolatabadi S."/>
            <person name="Mondo S."/>
            <person name="Robb S."/>
            <person name="Idnurm A."/>
            <person name="Muszewska A."/>
            <person name="Steczkiewicz K."/>
            <person name="Masonjones S."/>
            <person name="Liao H.L."/>
            <person name="Gajdeczka M.T."/>
            <person name="Anike F."/>
            <person name="Vuek A."/>
            <person name="Anishchenko I.M."/>
            <person name="Voigt K."/>
            <person name="de Hoog G.S."/>
            <person name="Smith M.E."/>
            <person name="Heitman J."/>
            <person name="Vilgalys R."/>
            <person name="Stajich J.E."/>
        </authorList>
    </citation>
    <scope>NUCLEOTIDE SEQUENCE [LARGE SCALE GENOMIC DNA]</scope>
    <source>
        <strain evidence="5 6">CBS 357.93</strain>
    </source>
</reference>
<dbReference type="PANTHER" id="PTHR23113">
    <property type="entry name" value="GUANINE NUCLEOTIDE EXCHANGE FACTOR"/>
    <property type="match status" value="1"/>
</dbReference>
<feature type="domain" description="Ras-GEF" evidence="4">
    <location>
        <begin position="73"/>
        <end position="309"/>
    </location>
</feature>
<dbReference type="GO" id="GO:0007264">
    <property type="term" value="P:small GTPase-mediated signal transduction"/>
    <property type="evidence" value="ECO:0007669"/>
    <property type="project" value="InterPro"/>
</dbReference>
<dbReference type="InterPro" id="IPR023578">
    <property type="entry name" value="Ras_GEF_dom_sf"/>
</dbReference>
<dbReference type="Proteomes" id="UP000252139">
    <property type="component" value="Unassembled WGS sequence"/>
</dbReference>
<keyword evidence="6" id="KW-1185">Reference proteome</keyword>
<evidence type="ECO:0000313" key="5">
    <source>
        <dbReference type="EMBL" id="RCH98502.1"/>
    </source>
</evidence>
<dbReference type="InterPro" id="IPR001895">
    <property type="entry name" value="RASGEF_cat_dom"/>
</dbReference>
<feature type="region of interest" description="Disordered" evidence="3">
    <location>
        <begin position="421"/>
        <end position="624"/>
    </location>
</feature>
<dbReference type="InterPro" id="IPR036964">
    <property type="entry name" value="RASGEF_cat_dom_sf"/>
</dbReference>
<evidence type="ECO:0000256" key="2">
    <source>
        <dbReference type="PROSITE-ProRule" id="PRU00168"/>
    </source>
</evidence>
<feature type="compositionally biased region" description="Acidic residues" evidence="3">
    <location>
        <begin position="579"/>
        <end position="588"/>
    </location>
</feature>
<organism evidence="5 6">
    <name type="scientific">Rhizopus azygosporus</name>
    <name type="common">Rhizopus microsporus var. azygosporus</name>
    <dbReference type="NCBI Taxonomy" id="86630"/>
    <lineage>
        <taxon>Eukaryota</taxon>
        <taxon>Fungi</taxon>
        <taxon>Fungi incertae sedis</taxon>
        <taxon>Mucoromycota</taxon>
        <taxon>Mucoromycotina</taxon>
        <taxon>Mucoromycetes</taxon>
        <taxon>Mucorales</taxon>
        <taxon>Mucorineae</taxon>
        <taxon>Rhizopodaceae</taxon>
        <taxon>Rhizopus</taxon>
    </lineage>
</organism>